<proteinExistence type="predicted"/>
<protein>
    <submittedName>
        <fullName evidence="2">Uncharacterized protein</fullName>
    </submittedName>
</protein>
<reference evidence="2 3" key="1">
    <citation type="submission" date="2018-06" db="EMBL/GenBank/DDBJ databases">
        <title>Mucibacter soli gen. nov., sp. nov., a new member of the family Chitinophagaceae producing mucin.</title>
        <authorList>
            <person name="Kim M.-K."/>
            <person name="Park S."/>
            <person name="Kim T.-S."/>
            <person name="Joung Y."/>
            <person name="Han J.-H."/>
            <person name="Kim S.B."/>
        </authorList>
    </citation>
    <scope>NUCLEOTIDE SEQUENCE [LARGE SCALE GENOMIC DNA]</scope>
    <source>
        <strain evidence="2 3">R1-15</strain>
    </source>
</reference>
<dbReference type="RefSeq" id="WP_110999145.1">
    <property type="nucleotide sequence ID" value="NZ_QKTW01000017.1"/>
</dbReference>
<dbReference type="AlphaFoldDB" id="A0A2W2AX46"/>
<feature type="region of interest" description="Disordered" evidence="1">
    <location>
        <begin position="1"/>
        <end position="23"/>
    </location>
</feature>
<comment type="caution">
    <text evidence="2">The sequence shown here is derived from an EMBL/GenBank/DDBJ whole genome shotgun (WGS) entry which is preliminary data.</text>
</comment>
<dbReference type="EMBL" id="QKTW01000017">
    <property type="protein sequence ID" value="PZF72554.1"/>
    <property type="molecule type" value="Genomic_DNA"/>
</dbReference>
<accession>A0A2W2AX46</accession>
<dbReference type="Proteomes" id="UP000248745">
    <property type="component" value="Unassembled WGS sequence"/>
</dbReference>
<sequence length="65" mass="7328">MSKTLLRTFSPSNHKTTLAASTQKSENELLGGEMKNMKDFWQQASEELLQPRPEAVAMLLKKIGH</sequence>
<evidence type="ECO:0000313" key="3">
    <source>
        <dbReference type="Proteomes" id="UP000248745"/>
    </source>
</evidence>
<evidence type="ECO:0000256" key="1">
    <source>
        <dbReference type="SAM" id="MobiDB-lite"/>
    </source>
</evidence>
<organism evidence="2 3">
    <name type="scientific">Taibaiella soli</name>
    <dbReference type="NCBI Taxonomy" id="1649169"/>
    <lineage>
        <taxon>Bacteria</taxon>
        <taxon>Pseudomonadati</taxon>
        <taxon>Bacteroidota</taxon>
        <taxon>Chitinophagia</taxon>
        <taxon>Chitinophagales</taxon>
        <taxon>Chitinophagaceae</taxon>
        <taxon>Taibaiella</taxon>
    </lineage>
</organism>
<evidence type="ECO:0000313" key="2">
    <source>
        <dbReference type="EMBL" id="PZF72554.1"/>
    </source>
</evidence>
<keyword evidence="3" id="KW-1185">Reference proteome</keyword>
<gene>
    <name evidence="2" type="ORF">DN068_11865</name>
</gene>
<name>A0A2W2AX46_9BACT</name>